<comment type="caution">
    <text evidence="11">The sequence shown here is derived from an EMBL/GenBank/DDBJ whole genome shotgun (WGS) entry which is preliminary data.</text>
</comment>
<keyword evidence="8" id="KW-0472">Membrane</keyword>
<evidence type="ECO:0000256" key="4">
    <source>
        <dbReference type="ARBA" id="ARBA00022737"/>
    </source>
</evidence>
<dbReference type="Gene3D" id="3.40.50.300">
    <property type="entry name" value="P-loop containing nucleotide triphosphate hydrolases"/>
    <property type="match status" value="1"/>
</dbReference>
<evidence type="ECO:0000256" key="6">
    <source>
        <dbReference type="ARBA" id="ARBA00022840"/>
    </source>
</evidence>
<evidence type="ECO:0000256" key="9">
    <source>
        <dbReference type="ARBA" id="ARBA00023180"/>
    </source>
</evidence>
<evidence type="ECO:0000256" key="3">
    <source>
        <dbReference type="ARBA" id="ARBA00022692"/>
    </source>
</evidence>
<dbReference type="SUPFAM" id="SSF52540">
    <property type="entry name" value="P-loop containing nucleoside triphosphate hydrolases"/>
    <property type="match status" value="1"/>
</dbReference>
<keyword evidence="4" id="KW-0677">Repeat</keyword>
<dbReference type="InterPro" id="IPR027417">
    <property type="entry name" value="P-loop_NTPase"/>
</dbReference>
<keyword evidence="6" id="KW-0067">ATP-binding</keyword>
<organism evidence="11 12">
    <name type="scientific">Asbolus verrucosus</name>
    <name type="common">Desert ironclad beetle</name>
    <dbReference type="NCBI Taxonomy" id="1661398"/>
    <lineage>
        <taxon>Eukaryota</taxon>
        <taxon>Metazoa</taxon>
        <taxon>Ecdysozoa</taxon>
        <taxon>Arthropoda</taxon>
        <taxon>Hexapoda</taxon>
        <taxon>Insecta</taxon>
        <taxon>Pterygota</taxon>
        <taxon>Neoptera</taxon>
        <taxon>Endopterygota</taxon>
        <taxon>Coleoptera</taxon>
        <taxon>Polyphaga</taxon>
        <taxon>Cucujiformia</taxon>
        <taxon>Tenebrionidae</taxon>
        <taxon>Pimeliinae</taxon>
        <taxon>Asbolus</taxon>
    </lineage>
</organism>
<dbReference type="GO" id="GO:0016887">
    <property type="term" value="F:ATP hydrolysis activity"/>
    <property type="evidence" value="ECO:0007669"/>
    <property type="project" value="InterPro"/>
</dbReference>
<sequence length="264" mass="30012">MGLERVERVLEYAEIKKESRQGRVTEKWPELGEVVYEQVSLFHKNMKHCILNNLNFTVRPQEKVAIVGRTGAGKSSLISSLFRLYETTGRILIDGEDIKSLSLDFLRANISITPQDPFLFTGTIRDNIDPLRIHTDEEIWSVIEIVRLKKIISNLDMKVSENDSGFSGGQKQLICLTRALLGSNKIVVLDEITANLDAEAEAFVNDIIDKYFTKCTLLLVTHKLHAINMVLEKEKIIENDNPLILLENKKSVFHKMAFTTGIKK</sequence>
<feature type="domain" description="ABC transporter" evidence="10">
    <location>
        <begin position="34"/>
        <end position="264"/>
    </location>
</feature>
<keyword evidence="2" id="KW-0813">Transport</keyword>
<dbReference type="InterPro" id="IPR003593">
    <property type="entry name" value="AAA+_ATPase"/>
</dbReference>
<evidence type="ECO:0000313" key="12">
    <source>
        <dbReference type="Proteomes" id="UP000292052"/>
    </source>
</evidence>
<evidence type="ECO:0000256" key="7">
    <source>
        <dbReference type="ARBA" id="ARBA00022989"/>
    </source>
</evidence>
<dbReference type="InterPro" id="IPR050173">
    <property type="entry name" value="ABC_transporter_C-like"/>
</dbReference>
<dbReference type="AlphaFoldDB" id="A0A482VAR6"/>
<dbReference type="SMART" id="SM00382">
    <property type="entry name" value="AAA"/>
    <property type="match status" value="1"/>
</dbReference>
<name>A0A482VAR6_ASBVE</name>
<dbReference type="EMBL" id="QDEB01121118">
    <property type="protein sequence ID" value="RZB40221.1"/>
    <property type="molecule type" value="Genomic_DNA"/>
</dbReference>
<dbReference type="GO" id="GO:0005524">
    <property type="term" value="F:ATP binding"/>
    <property type="evidence" value="ECO:0007669"/>
    <property type="project" value="UniProtKB-KW"/>
</dbReference>
<proteinExistence type="predicted"/>
<dbReference type="Proteomes" id="UP000292052">
    <property type="component" value="Unassembled WGS sequence"/>
</dbReference>
<keyword evidence="3" id="KW-0812">Transmembrane</keyword>
<dbReference type="GO" id="GO:0016020">
    <property type="term" value="C:membrane"/>
    <property type="evidence" value="ECO:0007669"/>
    <property type="project" value="UniProtKB-SubCell"/>
</dbReference>
<keyword evidence="5" id="KW-0547">Nucleotide-binding</keyword>
<protein>
    <submittedName>
        <fullName evidence="11">ABC tran, AAA 21, and/or MMR HSR1 domain containing protein</fullName>
    </submittedName>
</protein>
<dbReference type="GO" id="GO:0042626">
    <property type="term" value="F:ATPase-coupled transmembrane transporter activity"/>
    <property type="evidence" value="ECO:0007669"/>
    <property type="project" value="TreeGrafter"/>
</dbReference>
<evidence type="ECO:0000256" key="5">
    <source>
        <dbReference type="ARBA" id="ARBA00022741"/>
    </source>
</evidence>
<dbReference type="Pfam" id="PF00005">
    <property type="entry name" value="ABC_tran"/>
    <property type="match status" value="1"/>
</dbReference>
<evidence type="ECO:0000256" key="8">
    <source>
        <dbReference type="ARBA" id="ARBA00023136"/>
    </source>
</evidence>
<dbReference type="PROSITE" id="PS50893">
    <property type="entry name" value="ABC_TRANSPORTER_2"/>
    <property type="match status" value="1"/>
</dbReference>
<gene>
    <name evidence="11" type="ORF">BDFB_009664</name>
</gene>
<dbReference type="InterPro" id="IPR003439">
    <property type="entry name" value="ABC_transporter-like_ATP-bd"/>
</dbReference>
<keyword evidence="7" id="KW-1133">Transmembrane helix</keyword>
<keyword evidence="9" id="KW-0325">Glycoprotein</keyword>
<evidence type="ECO:0000256" key="2">
    <source>
        <dbReference type="ARBA" id="ARBA00022448"/>
    </source>
</evidence>
<comment type="subcellular location">
    <subcellularLocation>
        <location evidence="1">Membrane</location>
        <topology evidence="1">Multi-pass membrane protein</topology>
    </subcellularLocation>
</comment>
<dbReference type="PANTHER" id="PTHR24223">
    <property type="entry name" value="ATP-BINDING CASSETTE SUB-FAMILY C"/>
    <property type="match status" value="1"/>
</dbReference>
<dbReference type="PANTHER" id="PTHR24223:SF448">
    <property type="entry name" value="FI20146P1-RELATED"/>
    <property type="match status" value="1"/>
</dbReference>
<dbReference type="OrthoDB" id="6500128at2759"/>
<dbReference type="FunFam" id="3.40.50.300:FF:001172">
    <property type="entry name" value="Cystic fibrosis transmembrane conductance regulator"/>
    <property type="match status" value="1"/>
</dbReference>
<dbReference type="STRING" id="1661398.A0A482VAR6"/>
<accession>A0A482VAR6</accession>
<evidence type="ECO:0000256" key="1">
    <source>
        <dbReference type="ARBA" id="ARBA00004141"/>
    </source>
</evidence>
<keyword evidence="12" id="KW-1185">Reference proteome</keyword>
<reference evidence="11 12" key="1">
    <citation type="submission" date="2017-03" db="EMBL/GenBank/DDBJ databases">
        <title>Genome of the blue death feigning beetle - Asbolus verrucosus.</title>
        <authorList>
            <person name="Rider S.D."/>
        </authorList>
    </citation>
    <scope>NUCLEOTIDE SEQUENCE [LARGE SCALE GENOMIC DNA]</scope>
    <source>
        <strain evidence="11">Butters</strain>
        <tissue evidence="11">Head and leg muscle</tissue>
    </source>
</reference>
<evidence type="ECO:0000313" key="11">
    <source>
        <dbReference type="EMBL" id="RZB40221.1"/>
    </source>
</evidence>
<evidence type="ECO:0000259" key="10">
    <source>
        <dbReference type="PROSITE" id="PS50893"/>
    </source>
</evidence>